<dbReference type="SUPFAM" id="SSF54593">
    <property type="entry name" value="Glyoxalase/Bleomycin resistance protein/Dihydroxybiphenyl dioxygenase"/>
    <property type="match status" value="1"/>
</dbReference>
<dbReference type="InterPro" id="IPR029068">
    <property type="entry name" value="Glyas_Bleomycin-R_OHBP_Dase"/>
</dbReference>
<dbReference type="InterPro" id="IPR004360">
    <property type="entry name" value="Glyas_Fos-R_dOase_dom"/>
</dbReference>
<keyword evidence="3" id="KW-1185">Reference proteome</keyword>
<dbReference type="Gene3D" id="3.10.180.10">
    <property type="entry name" value="2,3-Dihydroxybiphenyl 1,2-Dioxygenase, domain 1"/>
    <property type="match status" value="1"/>
</dbReference>
<feature type="domain" description="VOC" evidence="1">
    <location>
        <begin position="3"/>
        <end position="130"/>
    </location>
</feature>
<dbReference type="PANTHER" id="PTHR36437">
    <property type="entry name" value="GLYOXALASE/BLEOMYCIN RESISTANCE PROTEIN/DIOXYGENASE"/>
    <property type="match status" value="1"/>
</dbReference>
<dbReference type="Proteomes" id="UP001183420">
    <property type="component" value="Unassembled WGS sequence"/>
</dbReference>
<evidence type="ECO:0000259" key="1">
    <source>
        <dbReference type="PROSITE" id="PS51819"/>
    </source>
</evidence>
<dbReference type="EMBL" id="JAVREM010000021">
    <property type="protein sequence ID" value="MDT0320128.1"/>
    <property type="molecule type" value="Genomic_DNA"/>
</dbReference>
<sequence length="140" mass="15586">MRHLGLLALVVPDYDEAIAYYTGPLGFELREDTPLPDDYPGKRWVVVAPGPDAQTGLLLARAVTDHQRSRIGDQTGGRVGFFLYTDDFDADFTRFTAAGVTIEKQPWTAPYGRVAVFVDRYGNRWDLVQPAESPKPPKST</sequence>
<proteinExistence type="predicted"/>
<dbReference type="PANTHER" id="PTHR36437:SF2">
    <property type="entry name" value="GLYOXALASE_BLEOMYCIN RESISTANCE PROTEIN_DIOXYGENASE"/>
    <property type="match status" value="1"/>
</dbReference>
<accession>A0ABU2LSU2</accession>
<dbReference type="Pfam" id="PF00903">
    <property type="entry name" value="Glyoxalase"/>
    <property type="match status" value="1"/>
</dbReference>
<protein>
    <submittedName>
        <fullName evidence="2">VOC family protein</fullName>
    </submittedName>
</protein>
<evidence type="ECO:0000313" key="3">
    <source>
        <dbReference type="Proteomes" id="UP001183420"/>
    </source>
</evidence>
<dbReference type="PROSITE" id="PS51819">
    <property type="entry name" value="VOC"/>
    <property type="match status" value="1"/>
</dbReference>
<name>A0ABU2LSU2_9ACTN</name>
<evidence type="ECO:0000313" key="2">
    <source>
        <dbReference type="EMBL" id="MDT0320128.1"/>
    </source>
</evidence>
<comment type="caution">
    <text evidence="2">The sequence shown here is derived from an EMBL/GenBank/DDBJ whole genome shotgun (WGS) entry which is preliminary data.</text>
</comment>
<gene>
    <name evidence="2" type="ORF">RNC47_17480</name>
</gene>
<reference evidence="3" key="1">
    <citation type="submission" date="2023-07" db="EMBL/GenBank/DDBJ databases">
        <title>30 novel species of actinomycetes from the DSMZ collection.</title>
        <authorList>
            <person name="Nouioui I."/>
        </authorList>
    </citation>
    <scope>NUCLEOTIDE SEQUENCE [LARGE SCALE GENOMIC DNA]</scope>
    <source>
        <strain evidence="3">DSM 44918</strain>
    </source>
</reference>
<organism evidence="2 3">
    <name type="scientific">Streptomyces millisiae</name>
    <dbReference type="NCBI Taxonomy" id="3075542"/>
    <lineage>
        <taxon>Bacteria</taxon>
        <taxon>Bacillati</taxon>
        <taxon>Actinomycetota</taxon>
        <taxon>Actinomycetes</taxon>
        <taxon>Kitasatosporales</taxon>
        <taxon>Streptomycetaceae</taxon>
        <taxon>Streptomyces</taxon>
    </lineage>
</organism>
<dbReference type="RefSeq" id="WP_311599850.1">
    <property type="nucleotide sequence ID" value="NZ_JAVREM010000021.1"/>
</dbReference>
<dbReference type="InterPro" id="IPR037523">
    <property type="entry name" value="VOC_core"/>
</dbReference>